<dbReference type="FunCoup" id="A0A068TNL5">
    <property type="interactions" value="769"/>
</dbReference>
<organism evidence="1 2">
    <name type="scientific">Coffea canephora</name>
    <name type="common">Robusta coffee</name>
    <dbReference type="NCBI Taxonomy" id="49390"/>
    <lineage>
        <taxon>Eukaryota</taxon>
        <taxon>Viridiplantae</taxon>
        <taxon>Streptophyta</taxon>
        <taxon>Embryophyta</taxon>
        <taxon>Tracheophyta</taxon>
        <taxon>Spermatophyta</taxon>
        <taxon>Magnoliopsida</taxon>
        <taxon>eudicotyledons</taxon>
        <taxon>Gunneridae</taxon>
        <taxon>Pentapetalae</taxon>
        <taxon>asterids</taxon>
        <taxon>lamiids</taxon>
        <taxon>Gentianales</taxon>
        <taxon>Rubiaceae</taxon>
        <taxon>Ixoroideae</taxon>
        <taxon>Gardenieae complex</taxon>
        <taxon>Bertiereae - Coffeeae clade</taxon>
        <taxon>Coffeeae</taxon>
        <taxon>Coffea</taxon>
    </lineage>
</organism>
<dbReference type="PANTHER" id="PTHR37707">
    <property type="entry name" value="MATERNAL EFFECT EMBRYO ARREST 9"/>
    <property type="match status" value="1"/>
</dbReference>
<dbReference type="AlphaFoldDB" id="A0A068TNL5"/>
<dbReference type="GO" id="GO:0009793">
    <property type="term" value="P:embryo development ending in seed dormancy"/>
    <property type="evidence" value="ECO:0007669"/>
    <property type="project" value="EnsemblPlants"/>
</dbReference>
<dbReference type="OrthoDB" id="992831at2759"/>
<evidence type="ECO:0000313" key="1">
    <source>
        <dbReference type="EMBL" id="CDO97544.1"/>
    </source>
</evidence>
<dbReference type="InParanoid" id="A0A068TNL5"/>
<dbReference type="STRING" id="49390.A0A068TNL5"/>
<dbReference type="OMA" id="EAYNSWA"/>
<gene>
    <name evidence="1" type="ORF">GSCOC_T00014919001</name>
</gene>
<sequence length="149" mass="16986">MEALIYQFTILSDEALQDKNFDPSTIEDLMRLFELESYKAWAAMELEQEKEVQEAESCVEEAEEYLDSVMESAMEEFRRFEEEMNRACQAEYDSLVNVAESARTMGRSLEKAATNASKKYIEAAMNSATASMKSAMKALSSKYKKVHPS</sequence>
<dbReference type="PhylomeDB" id="A0A068TNL5"/>
<dbReference type="GO" id="GO:0009555">
    <property type="term" value="P:pollen development"/>
    <property type="evidence" value="ECO:0007669"/>
    <property type="project" value="EnsemblPlants"/>
</dbReference>
<keyword evidence="2" id="KW-1185">Reference proteome</keyword>
<protein>
    <submittedName>
        <fullName evidence="1">Uncharacterized protein</fullName>
    </submittedName>
</protein>
<name>A0A068TNL5_COFCA</name>
<dbReference type="EMBL" id="HG739085">
    <property type="protein sequence ID" value="CDO97544.1"/>
    <property type="molecule type" value="Genomic_DNA"/>
</dbReference>
<reference evidence="2" key="1">
    <citation type="journal article" date="2014" name="Science">
        <title>The coffee genome provides insight into the convergent evolution of caffeine biosynthesis.</title>
        <authorList>
            <person name="Denoeud F."/>
            <person name="Carretero-Paulet L."/>
            <person name="Dereeper A."/>
            <person name="Droc G."/>
            <person name="Guyot R."/>
            <person name="Pietrella M."/>
            <person name="Zheng C."/>
            <person name="Alberti A."/>
            <person name="Anthony F."/>
            <person name="Aprea G."/>
            <person name="Aury J.M."/>
            <person name="Bento P."/>
            <person name="Bernard M."/>
            <person name="Bocs S."/>
            <person name="Campa C."/>
            <person name="Cenci A."/>
            <person name="Combes M.C."/>
            <person name="Crouzillat D."/>
            <person name="Da Silva C."/>
            <person name="Daddiego L."/>
            <person name="De Bellis F."/>
            <person name="Dussert S."/>
            <person name="Garsmeur O."/>
            <person name="Gayraud T."/>
            <person name="Guignon V."/>
            <person name="Jahn K."/>
            <person name="Jamilloux V."/>
            <person name="Joet T."/>
            <person name="Labadie K."/>
            <person name="Lan T."/>
            <person name="Leclercq J."/>
            <person name="Lepelley M."/>
            <person name="Leroy T."/>
            <person name="Li L.T."/>
            <person name="Librado P."/>
            <person name="Lopez L."/>
            <person name="Munoz A."/>
            <person name="Noel B."/>
            <person name="Pallavicini A."/>
            <person name="Perrotta G."/>
            <person name="Poncet V."/>
            <person name="Pot D."/>
            <person name="Priyono X."/>
            <person name="Rigoreau M."/>
            <person name="Rouard M."/>
            <person name="Rozas J."/>
            <person name="Tranchant-Dubreuil C."/>
            <person name="VanBuren R."/>
            <person name="Zhang Q."/>
            <person name="Andrade A.C."/>
            <person name="Argout X."/>
            <person name="Bertrand B."/>
            <person name="de Kochko A."/>
            <person name="Graziosi G."/>
            <person name="Henry R.J."/>
            <person name="Jayarama X."/>
            <person name="Ming R."/>
            <person name="Nagai C."/>
            <person name="Rounsley S."/>
            <person name="Sankoff D."/>
            <person name="Giuliano G."/>
            <person name="Albert V.A."/>
            <person name="Wincker P."/>
            <person name="Lashermes P."/>
        </authorList>
    </citation>
    <scope>NUCLEOTIDE SEQUENCE [LARGE SCALE GENOMIC DNA]</scope>
    <source>
        <strain evidence="2">cv. DH200-94</strain>
    </source>
</reference>
<dbReference type="Gramene" id="CDO97544">
    <property type="protein sequence ID" value="CDO97544"/>
    <property type="gene ID" value="GSCOC_T00014919001"/>
</dbReference>
<accession>A0A068TNL5</accession>
<dbReference type="GO" id="GO:0009506">
    <property type="term" value="C:plasmodesma"/>
    <property type="evidence" value="ECO:0007669"/>
    <property type="project" value="EnsemblPlants"/>
</dbReference>
<evidence type="ECO:0000313" key="2">
    <source>
        <dbReference type="Proteomes" id="UP000295252"/>
    </source>
</evidence>
<dbReference type="Proteomes" id="UP000295252">
    <property type="component" value="Chromosome IV"/>
</dbReference>
<proteinExistence type="predicted"/>
<dbReference type="PANTHER" id="PTHR37707:SF1">
    <property type="entry name" value="MATERNAL EFFECT EMBRYO ARREST 9"/>
    <property type="match status" value="1"/>
</dbReference>